<feature type="domain" description="KN homeodomain" evidence="5">
    <location>
        <begin position="736"/>
        <end position="763"/>
    </location>
</feature>
<feature type="compositionally biased region" description="Polar residues" evidence="4">
    <location>
        <begin position="607"/>
        <end position="628"/>
    </location>
</feature>
<organism evidence="6 7">
    <name type="scientific">Purpureocillium lilacinum</name>
    <name type="common">Paecilomyces lilacinus</name>
    <dbReference type="NCBI Taxonomy" id="33203"/>
    <lineage>
        <taxon>Eukaryota</taxon>
        <taxon>Fungi</taxon>
        <taxon>Dikarya</taxon>
        <taxon>Ascomycota</taxon>
        <taxon>Pezizomycotina</taxon>
        <taxon>Sordariomycetes</taxon>
        <taxon>Hypocreomycetidae</taxon>
        <taxon>Hypocreales</taxon>
        <taxon>Ophiocordycipitaceae</taxon>
        <taxon>Purpureocillium</taxon>
    </lineage>
</organism>
<dbReference type="Gene3D" id="1.10.10.60">
    <property type="entry name" value="Homeodomain-like"/>
    <property type="match status" value="1"/>
</dbReference>
<reference evidence="6 7" key="1">
    <citation type="journal article" date="2024" name="Microbiol. Resour. Announc.">
        <title>Genome annotations for the ascomycete fungi Trichoderma harzianum, Trichoderma aggressivum, and Purpureocillium lilacinum.</title>
        <authorList>
            <person name="Beijen E.P.W."/>
            <person name="Ohm R.A."/>
        </authorList>
    </citation>
    <scope>NUCLEOTIDE SEQUENCE [LARGE SCALE GENOMIC DNA]</scope>
    <source>
        <strain evidence="6 7">CBS 150709</strain>
    </source>
</reference>
<evidence type="ECO:0000256" key="2">
    <source>
        <dbReference type="ARBA" id="ARBA00023155"/>
    </source>
</evidence>
<gene>
    <name evidence="6" type="ORF">Purlil1_13874</name>
</gene>
<keyword evidence="1 6" id="KW-0238">DNA-binding</keyword>
<keyword evidence="3" id="KW-0539">Nucleus</keyword>
<sequence length="908" mass="100269">MSRPPPARRQHLQPLQAHGDGNPFAAVMAMYPRYHKPASMIIPGIVTLSLSLASRYSTQNDVSLPRPCSGEVNERRLNRLELRDAASHPVERFIMMNWKPRGRKRTGDEEPRGRPAKGICLSPDVCTLMTIEAVCAEQGRRTFHYPDGHPLGLHSCRVVLLAPPLHAPLTLKLTRREEHLLGILCVLEVVPMQELTGLHQCRQGRSPPSQSLWLAALGQGMRSPRTAGRWPGCARSIYLAQLREIAGPPPLRVLLRLHGAFLDSDLGIVIQSGNLTSKAGAYADTTRMPLSGTRITATVPPTGPPAAIPRRFGSASTIMPLAPGWPRRPCQLGERLWRGSGCQNGADDVEAVLQLLRLLAHALYGVLQCECLTPDQPLPLLRHRLRWPFQGADEFAPAVDRLPSTRELGAATPQALRWQEIAGRQVANLDRRTRSKADDVAIDLNTLFGPEKVASSTSDRCRQSNSLRLSRLKAPPCCHPANSSDEAEPLNMSVPAIVTPSSYSAGNDGNGPGAKRNAVSLPSIRETFPDMQVNASRLDAGRRPLPGPDRDPAITGLWPRRKPVGHDVASSAERRRERQFRPTLPPPCGNKPLMAPELPSFPHSEPNDTQPWACTKTNSQHAFPSAPTSVHLVDQRPDVLGPLRNPGRELRGRPQPVRAPHVMALGTSNSFSAMNYTPSPYLVRRSGDKLPPNGASRYRRATRDINPRRTSVRANANQTERPRNLPRAETRKLRAWFMLHLQHPYPTEQEKQELVRETGLHLSASSSFQLQNGFVRRVAVPSTLNKLTDAWHSASLQLVCQRKTASPTRNHGPLTSRASFDCRPGHGRYRHISIANSRRLGLFGGRWDPNAWLRTNKTHELYLVDAGAMKRWTAQWGASGATSGRSLRLLTTVPRTISQAPARPDALD</sequence>
<dbReference type="InterPro" id="IPR001356">
    <property type="entry name" value="HD"/>
</dbReference>
<keyword evidence="2 6" id="KW-0371">Homeobox</keyword>
<dbReference type="EMBL" id="JAWRVI010000338">
    <property type="protein sequence ID" value="KAK4067368.1"/>
    <property type="molecule type" value="Genomic_DNA"/>
</dbReference>
<dbReference type="InterPro" id="IPR050224">
    <property type="entry name" value="TALE_homeobox"/>
</dbReference>
<dbReference type="SUPFAM" id="SSF46689">
    <property type="entry name" value="Homeodomain-like"/>
    <property type="match status" value="1"/>
</dbReference>
<evidence type="ECO:0000256" key="3">
    <source>
        <dbReference type="ARBA" id="ARBA00023242"/>
    </source>
</evidence>
<feature type="region of interest" description="Disordered" evidence="4">
    <location>
        <begin position="1"/>
        <end position="20"/>
    </location>
</feature>
<name>A0ABR0BD04_PURLI</name>
<evidence type="ECO:0000313" key="6">
    <source>
        <dbReference type="EMBL" id="KAK4067368.1"/>
    </source>
</evidence>
<protein>
    <submittedName>
        <fullName evidence="6">Transcriptional regulator family: Homeodomain</fullName>
    </submittedName>
</protein>
<dbReference type="PANTHER" id="PTHR11850">
    <property type="entry name" value="HOMEOBOX PROTEIN TRANSCRIPTION FACTORS"/>
    <property type="match status" value="1"/>
</dbReference>
<dbReference type="Proteomes" id="UP001287286">
    <property type="component" value="Unassembled WGS sequence"/>
</dbReference>
<dbReference type="InterPro" id="IPR009057">
    <property type="entry name" value="Homeodomain-like_sf"/>
</dbReference>
<evidence type="ECO:0000256" key="1">
    <source>
        <dbReference type="ARBA" id="ARBA00023125"/>
    </source>
</evidence>
<feature type="compositionally biased region" description="Basic residues" evidence="4">
    <location>
        <begin position="1"/>
        <end position="11"/>
    </location>
</feature>
<dbReference type="Pfam" id="PF05920">
    <property type="entry name" value="Homeobox_KN"/>
    <property type="match status" value="1"/>
</dbReference>
<accession>A0ABR0BD04</accession>
<keyword evidence="7" id="KW-1185">Reference proteome</keyword>
<comment type="caution">
    <text evidence="6">The sequence shown here is derived from an EMBL/GenBank/DDBJ whole genome shotgun (WGS) entry which is preliminary data.</text>
</comment>
<dbReference type="GO" id="GO:0003677">
    <property type="term" value="F:DNA binding"/>
    <property type="evidence" value="ECO:0007669"/>
    <property type="project" value="UniProtKB-KW"/>
</dbReference>
<proteinExistence type="predicted"/>
<evidence type="ECO:0000259" key="5">
    <source>
        <dbReference type="Pfam" id="PF05920"/>
    </source>
</evidence>
<dbReference type="InterPro" id="IPR008422">
    <property type="entry name" value="KN_HD"/>
</dbReference>
<feature type="region of interest" description="Disordered" evidence="4">
    <location>
        <begin position="538"/>
        <end position="654"/>
    </location>
</feature>
<evidence type="ECO:0000313" key="7">
    <source>
        <dbReference type="Proteomes" id="UP001287286"/>
    </source>
</evidence>
<dbReference type="CDD" id="cd00086">
    <property type="entry name" value="homeodomain"/>
    <property type="match status" value="1"/>
</dbReference>
<evidence type="ECO:0000256" key="4">
    <source>
        <dbReference type="SAM" id="MobiDB-lite"/>
    </source>
</evidence>